<keyword evidence="2" id="KW-0969">Cilium</keyword>
<keyword evidence="2" id="KW-0282">Flagellum</keyword>
<dbReference type="SUPFAM" id="SSF160214">
    <property type="entry name" value="FlaG-like"/>
    <property type="match status" value="1"/>
</dbReference>
<dbReference type="Proteomes" id="UP000245212">
    <property type="component" value="Unassembled WGS sequence"/>
</dbReference>
<dbReference type="EMBL" id="QETA01000008">
    <property type="protein sequence ID" value="PWF21214.1"/>
    <property type="molecule type" value="Genomic_DNA"/>
</dbReference>
<dbReference type="Pfam" id="PF03646">
    <property type="entry name" value="FlaG"/>
    <property type="match status" value="1"/>
</dbReference>
<comment type="caution">
    <text evidence="2">The sequence shown here is derived from an EMBL/GenBank/DDBJ whole genome shotgun (WGS) entry which is preliminary data.</text>
</comment>
<dbReference type="PANTHER" id="PTHR37166">
    <property type="entry name" value="PROTEIN FLAG"/>
    <property type="match status" value="1"/>
</dbReference>
<dbReference type="PANTHER" id="PTHR37166:SF1">
    <property type="entry name" value="PROTEIN FLAG"/>
    <property type="match status" value="1"/>
</dbReference>
<evidence type="ECO:0000313" key="2">
    <source>
        <dbReference type="EMBL" id="PWF21214.1"/>
    </source>
</evidence>
<dbReference type="AlphaFoldDB" id="A0A2V1JTK5"/>
<dbReference type="RefSeq" id="WP_109063021.1">
    <property type="nucleotide sequence ID" value="NZ_QETA01000008.1"/>
</dbReference>
<sequence>MAIAPIPTFVQAANPVAVQPPSPQQAEAVVRVQPTNAPDKGQTGSATADPFDLPYNRPGRQANDQDTLDKALEQLNRSMQAWATQLRFEQNKDANRLVVTIVDAETGEVLKTIPSDAVIRAAKMIASAQNRTIDTQA</sequence>
<evidence type="ECO:0000256" key="1">
    <source>
        <dbReference type="SAM" id="MobiDB-lite"/>
    </source>
</evidence>
<keyword evidence="2" id="KW-0966">Cell projection</keyword>
<gene>
    <name evidence="2" type="ORF">DD235_15460</name>
</gene>
<dbReference type="InterPro" id="IPR035924">
    <property type="entry name" value="FlaG-like_sf"/>
</dbReference>
<keyword evidence="3" id="KW-1185">Reference proteome</keyword>
<name>A0A2V1JTK5_9BURK</name>
<proteinExistence type="predicted"/>
<dbReference type="Gene3D" id="3.30.160.170">
    <property type="entry name" value="FlaG-like"/>
    <property type="match status" value="1"/>
</dbReference>
<reference evidence="3" key="1">
    <citation type="submission" date="2018-05" db="EMBL/GenBank/DDBJ databases">
        <authorList>
            <person name="Li Y."/>
        </authorList>
    </citation>
    <scope>NUCLEOTIDE SEQUENCE [LARGE SCALE GENOMIC DNA]</scope>
    <source>
        <strain evidence="3">3d-2-2</strain>
    </source>
</reference>
<accession>A0A2V1JTK5</accession>
<protein>
    <submittedName>
        <fullName evidence="2">Flagellar protein</fullName>
    </submittedName>
</protein>
<evidence type="ECO:0000313" key="3">
    <source>
        <dbReference type="Proteomes" id="UP000245212"/>
    </source>
</evidence>
<feature type="region of interest" description="Disordered" evidence="1">
    <location>
        <begin position="18"/>
        <end position="66"/>
    </location>
</feature>
<organism evidence="2 3">
    <name type="scientific">Corticimicrobacter populi</name>
    <dbReference type="NCBI Taxonomy" id="2175229"/>
    <lineage>
        <taxon>Bacteria</taxon>
        <taxon>Pseudomonadati</taxon>
        <taxon>Pseudomonadota</taxon>
        <taxon>Betaproteobacteria</taxon>
        <taxon>Burkholderiales</taxon>
        <taxon>Alcaligenaceae</taxon>
        <taxon>Corticimicrobacter</taxon>
    </lineage>
</organism>
<dbReference type="InterPro" id="IPR005186">
    <property type="entry name" value="FlaG"/>
</dbReference>